<gene>
    <name evidence="1" type="ORF">MA03_05055</name>
</gene>
<dbReference type="AlphaFoldDB" id="A0A0F7FHT7"/>
<dbReference type="PATRIC" id="fig|1550241.5.peg.1065"/>
<dbReference type="InterPro" id="IPR043129">
    <property type="entry name" value="ATPase_NBD"/>
</dbReference>
<sequence length="319" mass="34572">MKYALAVDIGATNTRVGIGNSDGELLQIESFKTWDFQDPLKYVEHIARVANGILKSFNVEVVGMGVGSPGPLDIKKGEIINAPNMPFKKLELVKLLKEFTGLRVAFANDAVTAVVGERYWGEGSKHENIVYVTISTGIGGGVYVDGSLLLGKDGNAHEIGHLVVDSRERLTCGCGKKGHWEAYSSGSGIPRFARFLAEVEREKIEGSVLKDRKDLDAPLIFEAYRKGDPLALLVISEVRRLNAYGFAAIVNYYDPEIITVGGSVALNNVDILLNNIRGEVEKYAINRVPDIKPTKLGQNIGIAGALALGLGLEPKIPLR</sequence>
<protein>
    <recommendedName>
        <fullName evidence="3">Glucokinase</fullName>
    </recommendedName>
</protein>
<proteinExistence type="predicted"/>
<name>A0A0F7FHT7_9CREN</name>
<dbReference type="GO" id="GO:0009384">
    <property type="term" value="F:N-acylmannosamine kinase activity"/>
    <property type="evidence" value="ECO:0007669"/>
    <property type="project" value="TreeGrafter"/>
</dbReference>
<evidence type="ECO:0008006" key="3">
    <source>
        <dbReference type="Google" id="ProtNLM"/>
    </source>
</evidence>
<dbReference type="EMBL" id="CP009961">
    <property type="protein sequence ID" value="AKG38767.1"/>
    <property type="molecule type" value="Genomic_DNA"/>
</dbReference>
<dbReference type="PANTHER" id="PTHR18964:SF149">
    <property type="entry name" value="BIFUNCTIONAL UDP-N-ACETYLGLUCOSAMINE 2-EPIMERASE_N-ACETYLMANNOSAMINE KINASE"/>
    <property type="match status" value="1"/>
</dbReference>
<keyword evidence="2" id="KW-1185">Reference proteome</keyword>
<dbReference type="GO" id="GO:0008761">
    <property type="term" value="F:UDP-N-acetylglucosamine 2-epimerase activity"/>
    <property type="evidence" value="ECO:0007669"/>
    <property type="project" value="TreeGrafter"/>
</dbReference>
<dbReference type="GeneID" id="25401576"/>
<dbReference type="SUPFAM" id="SSF53067">
    <property type="entry name" value="Actin-like ATPase domain"/>
    <property type="match status" value="1"/>
</dbReference>
<dbReference type="InterPro" id="IPR000600">
    <property type="entry name" value="ROK"/>
</dbReference>
<dbReference type="OrthoDB" id="206224at2157"/>
<dbReference type="Proteomes" id="UP000067434">
    <property type="component" value="Chromosome"/>
</dbReference>
<dbReference type="HOGENOM" id="CLU_036604_0_1_2"/>
<dbReference type="Gene3D" id="3.30.420.40">
    <property type="match status" value="2"/>
</dbReference>
<dbReference type="STRING" id="1550241.MA03_05055"/>
<dbReference type="Pfam" id="PF00480">
    <property type="entry name" value="ROK"/>
    <property type="match status" value="1"/>
</dbReference>
<accession>A0A0F7FHT7</accession>
<organism evidence="1 2">
    <name type="scientific">Infirmifilum uzonense</name>
    <dbReference type="NCBI Taxonomy" id="1550241"/>
    <lineage>
        <taxon>Archaea</taxon>
        <taxon>Thermoproteota</taxon>
        <taxon>Thermoprotei</taxon>
        <taxon>Thermofilales</taxon>
        <taxon>Thermofilaceae</taxon>
        <taxon>Infirmifilum</taxon>
    </lineage>
</organism>
<evidence type="ECO:0000313" key="1">
    <source>
        <dbReference type="EMBL" id="AKG38767.1"/>
    </source>
</evidence>
<dbReference type="PANTHER" id="PTHR18964">
    <property type="entry name" value="ROK (REPRESSOR, ORF, KINASE) FAMILY"/>
    <property type="match status" value="1"/>
</dbReference>
<reference evidence="1 2" key="1">
    <citation type="journal article" date="2015" name="Stand. Genomic Sci.">
        <title>Complete genome sequence of and proposal of Thermofilum uzonense sp. nov. a novel hyperthermophilic crenarchaeon and emended description of the genus Thermofilum.</title>
        <authorList>
            <person name="Toshchakov S.V."/>
            <person name="Korzhenkov A.A."/>
            <person name="Samarov N.I."/>
            <person name="Mazunin I.O."/>
            <person name="Mozhey O.I."/>
            <person name="Shmyr I.S."/>
            <person name="Derbikova K.S."/>
            <person name="Taranov E.A."/>
            <person name="Dominova I.N."/>
            <person name="Bonch-Osmolovskaya E.A."/>
            <person name="Patrushev M.V."/>
            <person name="Podosokorskaya O.A."/>
            <person name="Kublanov I.V."/>
        </authorList>
    </citation>
    <scope>NUCLEOTIDE SEQUENCE [LARGE SCALE GENOMIC DNA]</scope>
    <source>
        <strain evidence="1 2">1807-2</strain>
    </source>
</reference>
<evidence type="ECO:0000313" key="2">
    <source>
        <dbReference type="Proteomes" id="UP000067434"/>
    </source>
</evidence>
<dbReference type="KEGG" id="thf:MA03_05055"/>
<dbReference type="RefSeq" id="WP_052884229.1">
    <property type="nucleotide sequence ID" value="NZ_CP009961.1"/>
</dbReference>